<sequence>MAKRKRGGALPFLLGLAAALIFGWWGFPQILYSQKDQPFRFSHEVHEMQGMACSDCHYYREDGSFAGLPSLSDCTQCHFDVMTGDPAEKTFIEEYVYPEKEIDWKVYQKQPDNVYFSHIAHDDYDCSRCHPDMAGRDDMPTYKENRITGYSKDTMKMWQCERCHAENGASNACYVCHK</sequence>
<dbReference type="SUPFAM" id="SSF48695">
    <property type="entry name" value="Multiheme cytochromes"/>
    <property type="match status" value="1"/>
</dbReference>
<gene>
    <name evidence="1" type="primary">mopA</name>
    <name evidence="1" type="ordered locus">Dret_0270</name>
</gene>
<organism evidence="1 2">
    <name type="scientific">Desulfohalobium retbaense (strain ATCC 49708 / DSM 5692 / JCM 16813 / HR100)</name>
    <dbReference type="NCBI Taxonomy" id="485915"/>
    <lineage>
        <taxon>Bacteria</taxon>
        <taxon>Pseudomonadati</taxon>
        <taxon>Thermodesulfobacteriota</taxon>
        <taxon>Desulfovibrionia</taxon>
        <taxon>Desulfovibrionales</taxon>
        <taxon>Desulfohalobiaceae</taxon>
        <taxon>Desulfohalobium</taxon>
    </lineage>
</organism>
<dbReference type="STRING" id="485915.Dret_0270"/>
<proteinExistence type="predicted"/>
<dbReference type="AlphaFoldDB" id="C8WZU7"/>
<dbReference type="Proteomes" id="UP000001052">
    <property type="component" value="Chromosome"/>
</dbReference>
<dbReference type="RefSeq" id="WP_015750731.1">
    <property type="nucleotide sequence ID" value="NC_013223.1"/>
</dbReference>
<evidence type="ECO:0000313" key="2">
    <source>
        <dbReference type="Proteomes" id="UP000001052"/>
    </source>
</evidence>
<dbReference type="OrthoDB" id="9814800at2"/>
<dbReference type="InterPro" id="IPR036280">
    <property type="entry name" value="Multihaem_cyt_sf"/>
</dbReference>
<evidence type="ECO:0000313" key="1">
    <source>
        <dbReference type="EMBL" id="ACV67572.1"/>
    </source>
</evidence>
<dbReference type="HOGENOM" id="CLU_077373_1_0_7"/>
<protein>
    <submittedName>
        <fullName evidence="1">Molybdopterin oxidoreductase, cytochrome subunit</fullName>
    </submittedName>
</protein>
<dbReference type="CDD" id="cd08168">
    <property type="entry name" value="Cytochrom_C3"/>
    <property type="match status" value="1"/>
</dbReference>
<name>C8WZU7_DESRD</name>
<accession>C8WZU7</accession>
<reference evidence="1 2" key="2">
    <citation type="journal article" date="2010" name="Stand. Genomic Sci.">
        <title>Complete genome sequence of Desulfohalobium retbaense type strain (HR(100)).</title>
        <authorList>
            <person name="Spring S."/>
            <person name="Nolan M."/>
            <person name="Lapidus A."/>
            <person name="Glavina Del Rio T."/>
            <person name="Copeland A."/>
            <person name="Tice H."/>
            <person name="Cheng J.F."/>
            <person name="Lucas S."/>
            <person name="Land M."/>
            <person name="Chen F."/>
            <person name="Bruce D."/>
            <person name="Goodwin L."/>
            <person name="Pitluck S."/>
            <person name="Ivanova N."/>
            <person name="Mavromatis K."/>
            <person name="Mikhailova N."/>
            <person name="Pati A."/>
            <person name="Chen A."/>
            <person name="Palaniappan K."/>
            <person name="Hauser L."/>
            <person name="Chang Y.J."/>
            <person name="Jeffries C.D."/>
            <person name="Munk C."/>
            <person name="Kiss H."/>
            <person name="Chain P."/>
            <person name="Han C."/>
            <person name="Brettin T."/>
            <person name="Detter J.C."/>
            <person name="Schuler E."/>
            <person name="Goker M."/>
            <person name="Rohde M."/>
            <person name="Bristow J."/>
            <person name="Eisen J.A."/>
            <person name="Markowitz V."/>
            <person name="Hugenholtz P."/>
            <person name="Kyrpides N.C."/>
            <person name="Klenk H.P."/>
        </authorList>
    </citation>
    <scope>NUCLEOTIDE SEQUENCE [LARGE SCALE GENOMIC DNA]</scope>
    <source>
        <strain evidence="1 2">DSM 5692</strain>
    </source>
</reference>
<dbReference type="EMBL" id="CP001734">
    <property type="protein sequence ID" value="ACV67572.1"/>
    <property type="molecule type" value="Genomic_DNA"/>
</dbReference>
<dbReference type="Gene3D" id="3.90.10.10">
    <property type="entry name" value="Cytochrome C3"/>
    <property type="match status" value="2"/>
</dbReference>
<dbReference type="eggNOG" id="COG3474">
    <property type="taxonomic scope" value="Bacteria"/>
</dbReference>
<dbReference type="NCBIfam" id="NF041781">
    <property type="entry name" value="mnquin_red_QrcA"/>
    <property type="match status" value="1"/>
</dbReference>
<reference evidence="2" key="1">
    <citation type="submission" date="2009-09" db="EMBL/GenBank/DDBJ databases">
        <title>The complete chromosome of Desulfohalobium retbaense DSM 5692.</title>
        <authorList>
            <consortium name="US DOE Joint Genome Institute (JGI-PGF)"/>
            <person name="Lucas S."/>
            <person name="Copeland A."/>
            <person name="Lapidus A."/>
            <person name="Glavina del Rio T."/>
            <person name="Dalin E."/>
            <person name="Tice H."/>
            <person name="Bruce D."/>
            <person name="Goodwin L."/>
            <person name="Pitluck S."/>
            <person name="Kyrpides N."/>
            <person name="Mavromatis K."/>
            <person name="Ivanova N."/>
            <person name="Mikhailova N."/>
            <person name="Munk A.C."/>
            <person name="Brettin T."/>
            <person name="Detter J.C."/>
            <person name="Han C."/>
            <person name="Tapia R."/>
            <person name="Larimer F."/>
            <person name="Land M."/>
            <person name="Hauser L."/>
            <person name="Markowitz V."/>
            <person name="Cheng J.-F."/>
            <person name="Hugenholtz P."/>
            <person name="Woyke T."/>
            <person name="Wu D."/>
            <person name="Spring S."/>
            <person name="Klenk H.-P."/>
            <person name="Eisen J.A."/>
        </authorList>
    </citation>
    <scope>NUCLEOTIDE SEQUENCE [LARGE SCALE GENOMIC DNA]</scope>
    <source>
        <strain evidence="2">DSM 5692</strain>
    </source>
</reference>
<keyword evidence="2" id="KW-1185">Reference proteome</keyword>
<dbReference type="KEGG" id="drt:Dret_0270"/>
<dbReference type="InterPro" id="IPR053547">
    <property type="entry name" value="Multiheme_cyt_c_menaq_reduct"/>
</dbReference>